<evidence type="ECO:0000313" key="2">
    <source>
        <dbReference type="EMBL" id="MCG3421053.1"/>
    </source>
</evidence>
<keyword evidence="1" id="KW-1133">Transmembrane helix</keyword>
<organism evidence="2 3">
    <name type="scientific">Oceanobacillus jordanicus</name>
    <dbReference type="NCBI Taxonomy" id="2867266"/>
    <lineage>
        <taxon>Bacteria</taxon>
        <taxon>Bacillati</taxon>
        <taxon>Bacillota</taxon>
        <taxon>Bacilli</taxon>
        <taxon>Bacillales</taxon>
        <taxon>Bacillaceae</taxon>
        <taxon>Oceanobacillus</taxon>
    </lineage>
</organism>
<accession>A0AAW5BE71</accession>
<dbReference type="RefSeq" id="WP_238022050.1">
    <property type="nucleotide sequence ID" value="NZ_JAIFZM010000021.1"/>
</dbReference>
<keyword evidence="1" id="KW-0812">Transmembrane</keyword>
<sequence length="180" mass="21179">MKKVFRPFWSFDIKKTESWLDRMAQDGYQLVTIQTVTSSFLFEKEETSSIVHYHIAYERAEKNPLSLPLQKDGWELAIQQKNWYILCTQKPTMDRKSFPVREGLIRRNRNLLYLFGGMTAYAALTTVFFLLLSGITLYFDGMLTIEANPFWLVTLIISVLLWTIAPYCTLHLYKGNKPFW</sequence>
<dbReference type="InterPro" id="IPR021359">
    <property type="entry name" value="DUF2812"/>
</dbReference>
<protein>
    <submittedName>
        <fullName evidence="2">DUF2812 domain-containing protein</fullName>
    </submittedName>
</protein>
<dbReference type="EMBL" id="JAIFZM010000021">
    <property type="protein sequence ID" value="MCG3421053.1"/>
    <property type="molecule type" value="Genomic_DNA"/>
</dbReference>
<keyword evidence="3" id="KW-1185">Reference proteome</keyword>
<dbReference type="Proteomes" id="UP001199631">
    <property type="component" value="Unassembled WGS sequence"/>
</dbReference>
<feature type="transmembrane region" description="Helical" evidence="1">
    <location>
        <begin position="150"/>
        <end position="173"/>
    </location>
</feature>
<evidence type="ECO:0000256" key="1">
    <source>
        <dbReference type="SAM" id="Phobius"/>
    </source>
</evidence>
<keyword evidence="1" id="KW-0472">Membrane</keyword>
<dbReference type="Pfam" id="PF11193">
    <property type="entry name" value="DUF2812"/>
    <property type="match status" value="1"/>
</dbReference>
<proteinExistence type="predicted"/>
<reference evidence="2 3" key="1">
    <citation type="journal article" date="2022" name="Evol. Bioinform. Online">
        <title>Draft Genome Sequence of Oceanobacillus jordanicus Strain GSFE11, a Halotolerant Plant Growth-Promoting Bacterial Endophyte Isolated From the Jordan Valley.</title>
        <authorList>
            <person name="Alhindi T."/>
            <person name="Albdaiwi R."/>
        </authorList>
    </citation>
    <scope>NUCLEOTIDE SEQUENCE [LARGE SCALE GENOMIC DNA]</scope>
    <source>
        <strain evidence="2 3">GSFE11</strain>
    </source>
</reference>
<dbReference type="AlphaFoldDB" id="A0AAW5BE71"/>
<gene>
    <name evidence="2" type="ORF">K3T81_18060</name>
</gene>
<evidence type="ECO:0000313" key="3">
    <source>
        <dbReference type="Proteomes" id="UP001199631"/>
    </source>
</evidence>
<feature type="transmembrane region" description="Helical" evidence="1">
    <location>
        <begin position="111"/>
        <end position="138"/>
    </location>
</feature>
<name>A0AAW5BE71_9BACI</name>
<comment type="caution">
    <text evidence="2">The sequence shown here is derived from an EMBL/GenBank/DDBJ whole genome shotgun (WGS) entry which is preliminary data.</text>
</comment>